<dbReference type="SUPFAM" id="SSF53613">
    <property type="entry name" value="Ribokinase-like"/>
    <property type="match status" value="1"/>
</dbReference>
<dbReference type="EMBL" id="DF820466">
    <property type="protein sequence ID" value="GAK57842.1"/>
    <property type="molecule type" value="Genomic_DNA"/>
</dbReference>
<sequence length="311" mass="34234">MIQCVGLNPVFQRTLTIANFRLNAVNRAKPDILEGCAGKGINVARVLKTLGKPSISTGFLGGYTGERISWYLQQEGLASDFVQTASTTRTCTTILDLLNNTHTELVEEGKPVSVQEVEQMYRVFERNLRGCPLVTISGTVPQNVPNDVYFQFTRLAHQYNIPVIVDTQKQLLVQCLKGQPFLVKINREELGIAFEQTINSEKIFLELIQRIHQEGVEWVLITHGKEATIASYRGKRWAFIPPSVTVVNPIGSGDAMLAGIAAGIVDGLEMLPAIQRGVACGSANVLTLPTGTVIREDVERLEPEVKVLPHT</sequence>
<dbReference type="Pfam" id="PF00294">
    <property type="entry name" value="PfkB"/>
    <property type="match status" value="1"/>
</dbReference>
<evidence type="ECO:0000259" key="7">
    <source>
        <dbReference type="Pfam" id="PF00294"/>
    </source>
</evidence>
<dbReference type="NCBIfam" id="TIGR03168">
    <property type="entry name" value="1-PFK"/>
    <property type="match status" value="1"/>
</dbReference>
<name>A0A081BZT7_VECG1</name>
<dbReference type="PANTHER" id="PTHR46566:SF2">
    <property type="entry name" value="ATP-DEPENDENT 6-PHOSPHOFRUCTOKINASE ISOZYME 2"/>
    <property type="match status" value="1"/>
</dbReference>
<keyword evidence="3" id="KW-0547">Nucleotide-binding</keyword>
<dbReference type="GO" id="GO:0005975">
    <property type="term" value="P:carbohydrate metabolic process"/>
    <property type="evidence" value="ECO:0007669"/>
    <property type="project" value="InterPro"/>
</dbReference>
<dbReference type="InterPro" id="IPR029056">
    <property type="entry name" value="Ribokinase-like"/>
</dbReference>
<organism evidence="8">
    <name type="scientific">Vecturithrix granuli</name>
    <dbReference type="NCBI Taxonomy" id="1499967"/>
    <lineage>
        <taxon>Bacteria</taxon>
        <taxon>Candidatus Moduliflexota</taxon>
        <taxon>Candidatus Vecturitrichia</taxon>
        <taxon>Candidatus Vecturitrichales</taxon>
        <taxon>Candidatus Vecturitrichaceae</taxon>
        <taxon>Candidatus Vecturithrix</taxon>
    </lineage>
</organism>
<dbReference type="PROSITE" id="PS00583">
    <property type="entry name" value="PFKB_KINASES_1"/>
    <property type="match status" value="1"/>
</dbReference>
<evidence type="ECO:0000256" key="2">
    <source>
        <dbReference type="ARBA" id="ARBA00022679"/>
    </source>
</evidence>
<dbReference type="GO" id="GO:0005524">
    <property type="term" value="F:ATP binding"/>
    <property type="evidence" value="ECO:0007669"/>
    <property type="project" value="UniProtKB-KW"/>
</dbReference>
<keyword evidence="2 6" id="KW-0808">Transferase</keyword>
<keyword evidence="4 8" id="KW-0418">Kinase</keyword>
<dbReference type="eggNOG" id="COG1105">
    <property type="taxonomic scope" value="Bacteria"/>
</dbReference>
<accession>A0A081BZT7</accession>
<comment type="similarity">
    <text evidence="1">Belongs to the carbohydrate kinase PfkB family.</text>
</comment>
<dbReference type="Proteomes" id="UP000030661">
    <property type="component" value="Unassembled WGS sequence"/>
</dbReference>
<evidence type="ECO:0000256" key="1">
    <source>
        <dbReference type="ARBA" id="ARBA00010688"/>
    </source>
</evidence>
<dbReference type="AlphaFoldDB" id="A0A081BZT7"/>
<dbReference type="InterPro" id="IPR011611">
    <property type="entry name" value="PfkB_dom"/>
</dbReference>
<evidence type="ECO:0000313" key="8">
    <source>
        <dbReference type="EMBL" id="GAK57842.1"/>
    </source>
</evidence>
<keyword evidence="5" id="KW-0067">ATP-binding</keyword>
<evidence type="ECO:0000256" key="5">
    <source>
        <dbReference type="ARBA" id="ARBA00022840"/>
    </source>
</evidence>
<dbReference type="InterPro" id="IPR017583">
    <property type="entry name" value="Tagatose/fructose_Pkinase"/>
</dbReference>
<proteinExistence type="inferred from homology"/>
<dbReference type="InterPro" id="IPR002173">
    <property type="entry name" value="Carboh/pur_kinase_PfkB_CS"/>
</dbReference>
<evidence type="ECO:0000256" key="4">
    <source>
        <dbReference type="ARBA" id="ARBA00022777"/>
    </source>
</evidence>
<keyword evidence="9" id="KW-1185">Reference proteome</keyword>
<evidence type="ECO:0000256" key="6">
    <source>
        <dbReference type="PIRNR" id="PIRNR000535"/>
    </source>
</evidence>
<feature type="domain" description="Carbohydrate kinase PfkB" evidence="7">
    <location>
        <begin position="28"/>
        <end position="288"/>
    </location>
</feature>
<dbReference type="GO" id="GO:0016773">
    <property type="term" value="F:phosphotransferase activity, alcohol group as acceptor"/>
    <property type="evidence" value="ECO:0007669"/>
    <property type="project" value="InterPro"/>
</dbReference>
<dbReference type="HOGENOM" id="CLU_050013_0_2_0"/>
<dbReference type="Gene3D" id="3.40.1190.20">
    <property type="match status" value="1"/>
</dbReference>
<protein>
    <submittedName>
        <fullName evidence="8">1-phosphofructokinase</fullName>
    </submittedName>
</protein>
<dbReference type="STRING" id="1499967.U27_04809"/>
<dbReference type="PANTHER" id="PTHR46566">
    <property type="entry name" value="1-PHOSPHOFRUCTOKINASE-RELATED"/>
    <property type="match status" value="1"/>
</dbReference>
<dbReference type="GO" id="GO:0016301">
    <property type="term" value="F:kinase activity"/>
    <property type="evidence" value="ECO:0007669"/>
    <property type="project" value="UniProtKB-KW"/>
</dbReference>
<evidence type="ECO:0000256" key="3">
    <source>
        <dbReference type="ARBA" id="ARBA00022741"/>
    </source>
</evidence>
<reference evidence="8" key="1">
    <citation type="journal article" date="2015" name="PeerJ">
        <title>First genomic representation of candidate bacterial phylum KSB3 points to enhanced environmental sensing as a trigger of wastewater bulking.</title>
        <authorList>
            <person name="Sekiguchi Y."/>
            <person name="Ohashi A."/>
            <person name="Parks D.H."/>
            <person name="Yamauchi T."/>
            <person name="Tyson G.W."/>
            <person name="Hugenholtz P."/>
        </authorList>
    </citation>
    <scope>NUCLEOTIDE SEQUENCE [LARGE SCALE GENOMIC DNA]</scope>
</reference>
<evidence type="ECO:0000313" key="9">
    <source>
        <dbReference type="Proteomes" id="UP000030661"/>
    </source>
</evidence>
<dbReference type="CDD" id="cd01164">
    <property type="entry name" value="FruK_PfkB_like"/>
    <property type="match status" value="1"/>
</dbReference>
<dbReference type="PIRSF" id="PIRSF000535">
    <property type="entry name" value="1PFK/6PFK/LacC"/>
    <property type="match status" value="1"/>
</dbReference>
<dbReference type="PROSITE" id="PS00584">
    <property type="entry name" value="PFKB_KINASES_2"/>
    <property type="match status" value="1"/>
</dbReference>
<gene>
    <name evidence="8" type="ORF">U27_04809</name>
</gene>